<dbReference type="InterPro" id="IPR039426">
    <property type="entry name" value="TonB-dep_rcpt-like"/>
</dbReference>
<gene>
    <name evidence="9" type="ORF">D4L85_00055</name>
</gene>
<dbReference type="SUPFAM" id="SSF56935">
    <property type="entry name" value="Porins"/>
    <property type="match status" value="1"/>
</dbReference>
<feature type="domain" description="Secretin/TonB short N-terminal" evidence="8">
    <location>
        <begin position="68"/>
        <end position="120"/>
    </location>
</feature>
<dbReference type="InterPro" id="IPR012910">
    <property type="entry name" value="Plug_dom"/>
</dbReference>
<dbReference type="InterPro" id="IPR036942">
    <property type="entry name" value="Beta-barrel_TonB_sf"/>
</dbReference>
<dbReference type="GO" id="GO:0009279">
    <property type="term" value="C:cell outer membrane"/>
    <property type="evidence" value="ECO:0007669"/>
    <property type="project" value="UniProtKB-SubCell"/>
</dbReference>
<comment type="subcellular location">
    <subcellularLocation>
        <location evidence="1 7">Cell outer membrane</location>
        <topology evidence="1 7">Multi-pass membrane protein</topology>
    </subcellularLocation>
</comment>
<evidence type="ECO:0000313" key="9">
    <source>
        <dbReference type="EMBL" id="AYB29067.1"/>
    </source>
</evidence>
<dbReference type="Gene3D" id="2.40.170.20">
    <property type="entry name" value="TonB-dependent receptor, beta-barrel domain"/>
    <property type="match status" value="1"/>
</dbReference>
<dbReference type="KEGG" id="chk:D4L85_00055"/>
<dbReference type="InterPro" id="IPR023997">
    <property type="entry name" value="TonB-dep_OMP_SusC/RagA_CS"/>
</dbReference>
<dbReference type="InterPro" id="IPR037066">
    <property type="entry name" value="Plug_dom_sf"/>
</dbReference>
<dbReference type="NCBIfam" id="TIGR04057">
    <property type="entry name" value="SusC_RagA_signa"/>
    <property type="match status" value="1"/>
</dbReference>
<keyword evidence="6 7" id="KW-0998">Cell outer membrane</keyword>
<organism evidence="9 10">
    <name type="scientific">Chryseolinea soli</name>
    <dbReference type="NCBI Taxonomy" id="2321403"/>
    <lineage>
        <taxon>Bacteria</taxon>
        <taxon>Pseudomonadati</taxon>
        <taxon>Bacteroidota</taxon>
        <taxon>Cytophagia</taxon>
        <taxon>Cytophagales</taxon>
        <taxon>Fulvivirgaceae</taxon>
        <taxon>Chryseolinea</taxon>
    </lineage>
</organism>
<keyword evidence="10" id="KW-1185">Reference proteome</keyword>
<evidence type="ECO:0000256" key="1">
    <source>
        <dbReference type="ARBA" id="ARBA00004571"/>
    </source>
</evidence>
<evidence type="ECO:0000256" key="5">
    <source>
        <dbReference type="ARBA" id="ARBA00023136"/>
    </source>
</evidence>
<reference evidence="10" key="1">
    <citation type="submission" date="2018-09" db="EMBL/GenBank/DDBJ databases">
        <title>Chryseolinea sp. KIS68-18 isolated from soil.</title>
        <authorList>
            <person name="Weon H.-Y."/>
            <person name="Kwon S.-W."/>
            <person name="Lee S.A."/>
        </authorList>
    </citation>
    <scope>NUCLEOTIDE SEQUENCE [LARGE SCALE GENOMIC DNA]</scope>
    <source>
        <strain evidence="10">KIS68-18</strain>
    </source>
</reference>
<proteinExistence type="inferred from homology"/>
<dbReference type="Proteomes" id="UP000266183">
    <property type="component" value="Chromosome"/>
</dbReference>
<dbReference type="SMART" id="SM00965">
    <property type="entry name" value="STN"/>
    <property type="match status" value="1"/>
</dbReference>
<dbReference type="Gene3D" id="2.170.130.10">
    <property type="entry name" value="TonB-dependent receptor, plug domain"/>
    <property type="match status" value="1"/>
</dbReference>
<evidence type="ECO:0000256" key="6">
    <source>
        <dbReference type="ARBA" id="ARBA00023237"/>
    </source>
</evidence>
<keyword evidence="3 7" id="KW-1134">Transmembrane beta strand</keyword>
<evidence type="ECO:0000256" key="3">
    <source>
        <dbReference type="ARBA" id="ARBA00022452"/>
    </source>
</evidence>
<dbReference type="InterPro" id="IPR008969">
    <property type="entry name" value="CarboxyPept-like_regulatory"/>
</dbReference>
<dbReference type="InterPro" id="IPR011662">
    <property type="entry name" value="Secretin/TonB_short_N"/>
</dbReference>
<dbReference type="Pfam" id="PF13715">
    <property type="entry name" value="CarbopepD_reg_2"/>
    <property type="match status" value="1"/>
</dbReference>
<evidence type="ECO:0000256" key="7">
    <source>
        <dbReference type="PROSITE-ProRule" id="PRU01360"/>
    </source>
</evidence>
<comment type="similarity">
    <text evidence="7">Belongs to the TonB-dependent receptor family.</text>
</comment>
<dbReference type="SUPFAM" id="SSF49464">
    <property type="entry name" value="Carboxypeptidase regulatory domain-like"/>
    <property type="match status" value="1"/>
</dbReference>
<name>A0A385SFE9_9BACT</name>
<dbReference type="InterPro" id="IPR023996">
    <property type="entry name" value="TonB-dep_OMP_SusC/RagA"/>
</dbReference>
<keyword evidence="4 7" id="KW-0812">Transmembrane</keyword>
<evidence type="ECO:0000256" key="4">
    <source>
        <dbReference type="ARBA" id="ARBA00022692"/>
    </source>
</evidence>
<keyword evidence="5 7" id="KW-0472">Membrane</keyword>
<dbReference type="AlphaFoldDB" id="A0A385SFE9"/>
<accession>A0A385SFE9</accession>
<dbReference type="EMBL" id="CP032382">
    <property type="protein sequence ID" value="AYB29067.1"/>
    <property type="molecule type" value="Genomic_DNA"/>
</dbReference>
<sequence length="1212" mass="134950">MKKIGYGQGNLWPVLIKTALVMKIWLLLLLIPMGVALAGTARSQNLSLELKDVTIRQALHAIERQSGYSFFYNDSFKDLEKKISVSAQNEPIADVLGRVLSNTLLTHKFLEGKLIVIVLKDAPEKIRVHGQVTGIDIKSSLPGVNVTVKGTSTGTVTDTNGEYVIDVDPGATLVFSFVGYISTEVKVTTETKIDIELEVEAKTLNEVTVVSTGYQEVDKRLFTGAVVTLGSKDFKTDGTIDVSRMLQGRAAGVSVQNVSGTFGAAPKIRVRGATSITGDNKPLWVVDNVVLEDVVNISAEQLTTGDPNTLIGSSVAGLNSDDIESITILKDASATALYGARAKDGVIVIKTKRGRVGKPVISYTGNFSTYLKPSYDNYNILNSVDQMSVYAEMERKGLLNHSDMVSQANGGVYKKMYDIINSSYNEQTDQFDLLNTPQERRAFLQRYALANTNWFDKLFKNSFVQEHSLGVSSGTKVSQLYFSTSYYDDNGWTIADHVDRYTLNANATFKLSDKVGFGLTANGSSRTQRVPGTVARQVDVVEGRYNRDFDINPFSFALNTSRVLTAEDEAGNLEYFTRNYAPFNIIKESQTNYIDLNLLDLRLQGDFNYQLTKDLKYEFVGAVRDVRTTTEHKVGDDSNMAEAYRAAGSQVIRQGNKFLYYNPDFPNLDPVVVLPEGGFYNRSDDQMRSYYVKDQLTWKHAFGTKHHVNLVGGHELRMIDRQNSYNNGYGYQFNKGGIAFTDYLIIKQLLEGNFNYFGMGYTKERYASFYASANYSFNDKYVLNATTRMDGSNKLGEARTARWLPTWNVSGAWNLDAENFMTAVRAIDYLTLKAGYGLTANVGNATNSSVVYRSGTTPHPHFDETESQIIIDGLENQDLTWEKQYELNVGLSTGFFNRFTVAFDYYKRNHFDLISVIKTSGIGGEPYKAINYADMKSHGVDLTIGATVYDRRGLTWTTNFVFSHNKSRITNLKNLPRIYNLVFQDGGAQQGYPVRGLFSIDYKGLNPENGVPTFIDHDGKLGTNVFLQSLNTQYLKYEGPVDPTYTGGFSNTFRYKQLSLNVFFTYQGGNKIRLNPAFKNGYSDLDAMPREFLDRWITPGDEKYTDVPAIADLNVLAGLGSTYPYNTYNYSTARVADGGFVRMRTIALSYTLPSKIVAGTTFTSASISLTGTNLWLVYADKKLYGQDPEFFSSGGVALPVPRQITLSVKLVL</sequence>
<evidence type="ECO:0000259" key="8">
    <source>
        <dbReference type="SMART" id="SM00965"/>
    </source>
</evidence>
<keyword evidence="2 7" id="KW-0813">Transport</keyword>
<dbReference type="Pfam" id="PF07660">
    <property type="entry name" value="STN"/>
    <property type="match status" value="1"/>
</dbReference>
<dbReference type="Gene3D" id="2.60.40.1120">
    <property type="entry name" value="Carboxypeptidase-like, regulatory domain"/>
    <property type="match status" value="1"/>
</dbReference>
<dbReference type="Pfam" id="PF07715">
    <property type="entry name" value="Plug"/>
    <property type="match status" value="1"/>
</dbReference>
<dbReference type="PROSITE" id="PS52016">
    <property type="entry name" value="TONB_DEPENDENT_REC_3"/>
    <property type="match status" value="1"/>
</dbReference>
<evidence type="ECO:0000256" key="2">
    <source>
        <dbReference type="ARBA" id="ARBA00022448"/>
    </source>
</evidence>
<protein>
    <submittedName>
        <fullName evidence="9">SusC/RagA family TonB-linked outer membrane protein</fullName>
    </submittedName>
</protein>
<evidence type="ECO:0000313" key="10">
    <source>
        <dbReference type="Proteomes" id="UP000266183"/>
    </source>
</evidence>
<dbReference type="OrthoDB" id="9768177at2"/>
<dbReference type="NCBIfam" id="TIGR04056">
    <property type="entry name" value="OMP_RagA_SusC"/>
    <property type="match status" value="1"/>
</dbReference>